<feature type="region of interest" description="Disordered" evidence="1">
    <location>
        <begin position="33"/>
        <end position="94"/>
    </location>
</feature>
<feature type="compositionally biased region" description="Basic residues" evidence="1">
    <location>
        <begin position="66"/>
        <end position="75"/>
    </location>
</feature>
<feature type="chain" id="PRO_5020432690" description="Sec region non-globular protein" evidence="3">
    <location>
        <begin position="21"/>
        <end position="220"/>
    </location>
</feature>
<dbReference type="AlphaFoldDB" id="A0A4R9M086"/>
<keyword evidence="5" id="KW-1185">Reference proteome</keyword>
<name>A0A4R9M086_9LEPT</name>
<gene>
    <name evidence="4" type="ORF">EHS15_05030</name>
</gene>
<keyword evidence="2" id="KW-1133">Transmembrane helix</keyword>
<evidence type="ECO:0000313" key="5">
    <source>
        <dbReference type="Proteomes" id="UP000298058"/>
    </source>
</evidence>
<keyword evidence="2" id="KW-0472">Membrane</keyword>
<dbReference type="EMBL" id="RQHW01000016">
    <property type="protein sequence ID" value="TGN20063.1"/>
    <property type="molecule type" value="Genomic_DNA"/>
</dbReference>
<feature type="signal peptide" evidence="3">
    <location>
        <begin position="1"/>
        <end position="20"/>
    </location>
</feature>
<dbReference type="NCBIfam" id="TIGR04420">
    <property type="entry name" value="Sec_Non_Glob"/>
    <property type="match status" value="1"/>
</dbReference>
<evidence type="ECO:0000256" key="2">
    <source>
        <dbReference type="SAM" id="Phobius"/>
    </source>
</evidence>
<keyword evidence="3" id="KW-0732">Signal</keyword>
<keyword evidence="2" id="KW-0812">Transmembrane</keyword>
<evidence type="ECO:0000313" key="4">
    <source>
        <dbReference type="EMBL" id="TGN20063.1"/>
    </source>
</evidence>
<evidence type="ECO:0000256" key="1">
    <source>
        <dbReference type="SAM" id="MobiDB-lite"/>
    </source>
</evidence>
<accession>A0A4R9M086</accession>
<reference evidence="4" key="1">
    <citation type="journal article" date="2019" name="PLoS Negl. Trop. Dis.">
        <title>Revisiting the worldwide diversity of Leptospira species in the environment.</title>
        <authorList>
            <person name="Vincent A.T."/>
            <person name="Schiettekatte O."/>
            <person name="Bourhy P."/>
            <person name="Veyrier F.J."/>
            <person name="Picardeau M."/>
        </authorList>
    </citation>
    <scope>NUCLEOTIDE SEQUENCE [LARGE SCALE GENOMIC DNA]</scope>
    <source>
        <strain evidence="4">201300427</strain>
    </source>
</reference>
<organism evidence="4 5">
    <name type="scientific">Leptospira idonii</name>
    <dbReference type="NCBI Taxonomy" id="1193500"/>
    <lineage>
        <taxon>Bacteria</taxon>
        <taxon>Pseudomonadati</taxon>
        <taxon>Spirochaetota</taxon>
        <taxon>Spirochaetia</taxon>
        <taxon>Leptospirales</taxon>
        <taxon>Leptospiraceae</taxon>
        <taxon>Leptospira</taxon>
    </lineage>
</organism>
<evidence type="ECO:0000256" key="3">
    <source>
        <dbReference type="SAM" id="SignalP"/>
    </source>
</evidence>
<proteinExistence type="predicted"/>
<evidence type="ECO:0008006" key="6">
    <source>
        <dbReference type="Google" id="ProtNLM"/>
    </source>
</evidence>
<dbReference type="InterPro" id="IPR030951">
    <property type="entry name" value="Sec_Non_Glob"/>
</dbReference>
<feature type="compositionally biased region" description="Polar residues" evidence="1">
    <location>
        <begin position="78"/>
        <end position="94"/>
    </location>
</feature>
<dbReference type="OrthoDB" id="345779at2"/>
<dbReference type="RefSeq" id="WP_135759459.1">
    <property type="nucleotide sequence ID" value="NZ_RQHW01000016.1"/>
</dbReference>
<comment type="caution">
    <text evidence="4">The sequence shown here is derived from an EMBL/GenBank/DDBJ whole genome shotgun (WGS) entry which is preliminary data.</text>
</comment>
<protein>
    <recommendedName>
        <fullName evidence="6">Sec region non-globular protein</fullName>
    </recommendedName>
</protein>
<dbReference type="Proteomes" id="UP000298058">
    <property type="component" value="Unassembled WGS sequence"/>
</dbReference>
<sequence length="220" mass="23663">MKQSFLILALILSFSGQVWAQDSLDFLDKVNEKPKTTTPATTTKPKEETTPVVGKKSNQQQVTTSTKKRKSKKKNASALVNQNGTGVTNPSVTPATVTTVNTISNPITAPEPKVPVENQAVVEEETTVAGLWLDPQVAVEPVGLPGFGGDVSIGKVSVEDGKVGTSAGIATTVPSKPLFSFSEFFDKYKKAMLILGVIVLFAFYRLRMTKSSSGSRPYRR</sequence>
<feature type="transmembrane region" description="Helical" evidence="2">
    <location>
        <begin position="188"/>
        <end position="206"/>
    </location>
</feature>